<evidence type="ECO:0000313" key="2">
    <source>
        <dbReference type="Proteomes" id="UP000004291"/>
    </source>
</evidence>
<name>A9CZT8_HOEPD</name>
<proteinExistence type="predicted"/>
<accession>A9CZT8</accession>
<evidence type="ECO:0000313" key="1">
    <source>
        <dbReference type="EMBL" id="EDQ34843.1"/>
    </source>
</evidence>
<dbReference type="Proteomes" id="UP000004291">
    <property type="component" value="Chromosome"/>
</dbReference>
<dbReference type="HOGENOM" id="CLU_737302_0_0_5"/>
<protein>
    <submittedName>
        <fullName evidence="1">Uncharacterized protein</fullName>
    </submittedName>
</protein>
<dbReference type="EMBL" id="ABIA03000002">
    <property type="protein sequence ID" value="EDQ34843.1"/>
    <property type="molecule type" value="Genomic_DNA"/>
</dbReference>
<dbReference type="OrthoDB" id="5634725at2"/>
<sequence length="373" mass="41645">MKKRLLITARDAAAALHLIEVAKVARARDDLVLEIVTQFPAAKFFQSADIPVTTIDLPAGKHADTEEAKALLAEADRLLSKFQPDSILCGLSTPFDAGIDEAILASFKGPSFVMQDFWGEANLILGRPADIYLSLDEEGVRLSRERHGLEAEIVGSPRHSAYRKLDLQRERIFTRARLGADDGQTVIGFFGQGLHHLDGYRRTVREWASAVNQFGSSCIPVYRPHPRESDDDCQWTCNTLREMGLDVRMSEEKDVEHALLGCDVVCSAFSNCTYDVAYLNYFSGQPLITPLSLFFDEEIIAYFRKMVRLSEFPYLKAGLVEEVKKVGDLAESLRSAAQPQTKLRYWQAAQRLHSPIAAPGKVLERVLQGHTSC</sequence>
<keyword evidence="2" id="KW-1185">Reference proteome</keyword>
<reference evidence="1 2" key="2">
    <citation type="submission" date="2012-06" db="EMBL/GenBank/DDBJ databases">
        <authorList>
            <person name="Fiebig A."/>
        </authorList>
    </citation>
    <scope>NUCLEOTIDE SEQUENCE [LARGE SCALE GENOMIC DNA]</scope>
    <source>
        <strain evidence="1 2">DFL-43</strain>
    </source>
</reference>
<reference evidence="1 2" key="1">
    <citation type="submission" date="2007-10" db="EMBL/GenBank/DDBJ databases">
        <authorList>
            <person name="Wagner-Dobler I."/>
            <person name="Ferriera S."/>
            <person name="Johnson J."/>
            <person name="Kravitz S."/>
            <person name="Beeson K."/>
            <person name="Sutton G."/>
            <person name="Rogers Y.-H."/>
            <person name="Friedman R."/>
            <person name="Frazier M."/>
            <person name="Venter J.C."/>
        </authorList>
    </citation>
    <scope>NUCLEOTIDE SEQUENCE [LARGE SCALE GENOMIC DNA]</scope>
    <source>
        <strain evidence="1 2">DFL-43</strain>
    </source>
</reference>
<dbReference type="STRING" id="411684.HPDFL43_01560"/>
<gene>
    <name evidence="1" type="ORF">HPDFL43_01560</name>
</gene>
<organism evidence="1 2">
    <name type="scientific">Hoeflea phototrophica (strain DSM 17068 / NCIMB 14078 / DFL-43)</name>
    <dbReference type="NCBI Taxonomy" id="411684"/>
    <lineage>
        <taxon>Bacteria</taxon>
        <taxon>Pseudomonadati</taxon>
        <taxon>Pseudomonadota</taxon>
        <taxon>Alphaproteobacteria</taxon>
        <taxon>Hyphomicrobiales</taxon>
        <taxon>Rhizobiaceae</taxon>
        <taxon>Hoeflea</taxon>
    </lineage>
</organism>
<dbReference type="eggNOG" id="ENOG50332XM">
    <property type="taxonomic scope" value="Bacteria"/>
</dbReference>
<dbReference type="RefSeq" id="WP_007196104.1">
    <property type="nucleotide sequence ID" value="NZ_CM002917.1"/>
</dbReference>
<comment type="caution">
    <text evidence="1">The sequence shown here is derived from an EMBL/GenBank/DDBJ whole genome shotgun (WGS) entry which is preliminary data.</text>
</comment>
<dbReference type="AlphaFoldDB" id="A9CZT8"/>